<dbReference type="Pfam" id="PF09335">
    <property type="entry name" value="VTT_dom"/>
    <property type="match status" value="1"/>
</dbReference>
<dbReference type="PANTHER" id="PTHR42709:SF4">
    <property type="entry name" value="INNER MEMBRANE PROTEIN YQAA"/>
    <property type="match status" value="1"/>
</dbReference>
<dbReference type="AlphaFoldDB" id="A0A857C9U5"/>
<keyword evidence="1" id="KW-0812">Transmembrane</keyword>
<dbReference type="OrthoDB" id="9814483at2"/>
<reference evidence="3 4" key="1">
    <citation type="submission" date="2019-12" db="EMBL/GenBank/DDBJ databases">
        <title>The genome of Stappia indica PHM037.</title>
        <authorList>
            <person name="Kacar D."/>
            <person name="Galan B."/>
            <person name="Canedo L."/>
            <person name="Rodriguez P."/>
            <person name="de la Calle F."/>
            <person name="Garcia J.L."/>
        </authorList>
    </citation>
    <scope>NUCLEOTIDE SEQUENCE [LARGE SCALE GENOMIC DNA]</scope>
    <source>
        <strain evidence="3 4">PHM037</strain>
    </source>
</reference>
<dbReference type="EMBL" id="CP046908">
    <property type="protein sequence ID" value="QGZ35282.1"/>
    <property type="molecule type" value="Genomic_DNA"/>
</dbReference>
<feature type="transmembrane region" description="Helical" evidence="1">
    <location>
        <begin position="37"/>
        <end position="60"/>
    </location>
</feature>
<keyword evidence="1" id="KW-1133">Transmembrane helix</keyword>
<dbReference type="PANTHER" id="PTHR42709">
    <property type="entry name" value="ALKALINE PHOSPHATASE LIKE PROTEIN"/>
    <property type="match status" value="1"/>
</dbReference>
<evidence type="ECO:0000256" key="1">
    <source>
        <dbReference type="SAM" id="Phobius"/>
    </source>
</evidence>
<gene>
    <name evidence="3" type="ORF">GH266_12700</name>
</gene>
<sequence length="145" mass="15751">MEQVLALAGLFSVAFLAATILPAQSEAAFIALQALGYPAVLLVVVAGLGNTLGAVVNWIIGRGVDRYRERRWFPVSQAALDRASRWYSNWGRWSLLLSWAPLVGDALTVAAGALREPFWSFLFLVAVAKTCRYIILAMAVAEVTP</sequence>
<feature type="transmembrane region" description="Helical" evidence="1">
    <location>
        <begin position="118"/>
        <end position="141"/>
    </location>
</feature>
<proteinExistence type="predicted"/>
<dbReference type="KEGG" id="siw:GH266_12700"/>
<dbReference type="Proteomes" id="UP000435648">
    <property type="component" value="Chromosome"/>
</dbReference>
<accession>A0A857C9U5</accession>
<evidence type="ECO:0000313" key="3">
    <source>
        <dbReference type="EMBL" id="QGZ35282.1"/>
    </source>
</evidence>
<name>A0A857C9U5_9HYPH</name>
<dbReference type="InterPro" id="IPR051311">
    <property type="entry name" value="DedA_domain"/>
</dbReference>
<organism evidence="3 4">
    <name type="scientific">Stappia indica</name>
    <dbReference type="NCBI Taxonomy" id="538381"/>
    <lineage>
        <taxon>Bacteria</taxon>
        <taxon>Pseudomonadati</taxon>
        <taxon>Pseudomonadota</taxon>
        <taxon>Alphaproteobacteria</taxon>
        <taxon>Hyphomicrobiales</taxon>
        <taxon>Stappiaceae</taxon>
        <taxon>Stappia</taxon>
    </lineage>
</organism>
<dbReference type="RefSeq" id="WP_158194168.1">
    <property type="nucleotide sequence ID" value="NZ_CP046908.1"/>
</dbReference>
<dbReference type="InterPro" id="IPR032816">
    <property type="entry name" value="VTT_dom"/>
</dbReference>
<feature type="domain" description="VTT" evidence="2">
    <location>
        <begin position="30"/>
        <end position="140"/>
    </location>
</feature>
<evidence type="ECO:0000259" key="2">
    <source>
        <dbReference type="Pfam" id="PF09335"/>
    </source>
</evidence>
<protein>
    <submittedName>
        <fullName evidence="3">DedA family protein</fullName>
    </submittedName>
</protein>
<keyword evidence="1" id="KW-0472">Membrane</keyword>
<evidence type="ECO:0000313" key="4">
    <source>
        <dbReference type="Proteomes" id="UP000435648"/>
    </source>
</evidence>